<organism evidence="1 2">
    <name type="scientific">Vibrio ishigakensis</name>
    <dbReference type="NCBI Taxonomy" id="1481914"/>
    <lineage>
        <taxon>Bacteria</taxon>
        <taxon>Pseudomonadati</taxon>
        <taxon>Pseudomonadota</taxon>
        <taxon>Gammaproteobacteria</taxon>
        <taxon>Vibrionales</taxon>
        <taxon>Vibrionaceae</taxon>
        <taxon>Vibrio</taxon>
    </lineage>
</organism>
<keyword evidence="2" id="KW-1185">Reference proteome</keyword>
<dbReference type="SUPFAM" id="SSF54523">
    <property type="entry name" value="Pili subunits"/>
    <property type="match status" value="1"/>
</dbReference>
<dbReference type="GO" id="GO:0015628">
    <property type="term" value="P:protein secretion by the type II secretion system"/>
    <property type="evidence" value="ECO:0007669"/>
    <property type="project" value="InterPro"/>
</dbReference>
<evidence type="ECO:0000313" key="1">
    <source>
        <dbReference type="EMBL" id="GAM54684.1"/>
    </source>
</evidence>
<gene>
    <name evidence="1" type="ORF">JCM19231_3772</name>
</gene>
<accession>A0A0B8NV98</accession>
<dbReference type="Gene3D" id="2.10.70.20">
    <property type="entry name" value="gspk-gspi-gspj complex like domains"/>
    <property type="match status" value="1"/>
</dbReference>
<comment type="caution">
    <text evidence="1">The sequence shown here is derived from an EMBL/GenBank/DDBJ whole genome shotgun (WGS) entry which is preliminary data.</text>
</comment>
<dbReference type="AlphaFoldDB" id="A0A0B8NV98"/>
<reference evidence="1 2" key="1">
    <citation type="submission" date="2015-01" db="EMBL/GenBank/DDBJ databases">
        <title>Vibrio sp. C1 JCM 19231 whole genome shotgun sequence.</title>
        <authorList>
            <person name="Sawabe T."/>
            <person name="Meirelles P."/>
            <person name="Feng G."/>
            <person name="Sayaka M."/>
            <person name="Hattori M."/>
            <person name="Ohkuma M."/>
        </authorList>
    </citation>
    <scope>NUCLEOTIDE SEQUENCE [LARGE SCALE GENOMIC DNA]</scope>
    <source>
        <strain evidence="2">JCM 19231</strain>
    </source>
</reference>
<proteinExistence type="predicted"/>
<dbReference type="Pfam" id="PF11612">
    <property type="entry name" value="T2SSJ"/>
    <property type="match status" value="1"/>
</dbReference>
<dbReference type="Proteomes" id="UP000031671">
    <property type="component" value="Unassembled WGS sequence"/>
</dbReference>
<dbReference type="EMBL" id="BBRZ01000006">
    <property type="protein sequence ID" value="GAM54684.1"/>
    <property type="molecule type" value="Genomic_DNA"/>
</dbReference>
<reference evidence="1 2" key="2">
    <citation type="submission" date="2015-01" db="EMBL/GenBank/DDBJ databases">
        <authorList>
            <consortium name="NBRP consortium"/>
            <person name="Sawabe T."/>
            <person name="Meirelles P."/>
            <person name="Feng G."/>
            <person name="Sayaka M."/>
            <person name="Hattori M."/>
            <person name="Ohkuma M."/>
        </authorList>
    </citation>
    <scope>NUCLEOTIDE SEQUENCE [LARGE SCALE GENOMIC DNA]</scope>
    <source>
        <strain evidence="2">JCM 19231</strain>
    </source>
</reference>
<evidence type="ECO:0000313" key="2">
    <source>
        <dbReference type="Proteomes" id="UP000031671"/>
    </source>
</evidence>
<dbReference type="GO" id="GO:0015627">
    <property type="term" value="C:type II protein secretion system complex"/>
    <property type="evidence" value="ECO:0007669"/>
    <property type="project" value="InterPro"/>
</dbReference>
<dbReference type="InterPro" id="IPR045584">
    <property type="entry name" value="Pilin-like"/>
</dbReference>
<name>A0A0B8NV98_9VIBR</name>
<protein>
    <submittedName>
        <fullName evidence="1">General secretion pathway protein J</fullName>
    </submittedName>
</protein>
<sequence length="64" mass="7510">MLDSVESFDLRFYNGEGWSQEWDETDKLPKAIAVNLELKDYGEIERIYLTADGQLERVNEDEPQ</sequence>
<dbReference type="InterPro" id="IPR010055">
    <property type="entry name" value="T2SS_protein-GspJ"/>
</dbReference>